<dbReference type="EMBL" id="DYWI01000157">
    <property type="protein sequence ID" value="HJF66064.1"/>
    <property type="molecule type" value="Genomic_DNA"/>
</dbReference>
<evidence type="ECO:0000313" key="2">
    <source>
        <dbReference type="EMBL" id="RNL38249.1"/>
    </source>
</evidence>
<dbReference type="AlphaFoldDB" id="A0A3N0AUM4"/>
<dbReference type="OrthoDB" id="122670at2"/>
<dbReference type="RefSeq" id="WP_123209507.1">
    <property type="nucleotide sequence ID" value="NZ_JBHTHO010000016.1"/>
</dbReference>
<dbReference type="InterPro" id="IPR025427">
    <property type="entry name" value="DUF4160"/>
</dbReference>
<organism evidence="2 3">
    <name type="scientific">Slackia equolifaciens</name>
    <dbReference type="NCBI Taxonomy" id="498718"/>
    <lineage>
        <taxon>Bacteria</taxon>
        <taxon>Bacillati</taxon>
        <taxon>Actinomycetota</taxon>
        <taxon>Coriobacteriia</taxon>
        <taxon>Eggerthellales</taxon>
        <taxon>Eggerthellaceae</taxon>
        <taxon>Slackia</taxon>
    </lineage>
</organism>
<comment type="caution">
    <text evidence="2">The sequence shown here is derived from an EMBL/GenBank/DDBJ whole genome shotgun (WGS) entry which is preliminary data.</text>
</comment>
<reference evidence="2" key="2">
    <citation type="journal article" date="2019" name="Microbiol. Resour. Announc.">
        <title>Draft Genome Sequences of Type Strains of Gordonibacter faecihominis, Paraeggerthella hongkongensis, Parvibacter caecicola,Slackia equolifaciens, Slackia faecicanis, and Slackia isoflavoniconvertens.</title>
        <authorList>
            <person name="Danylec N."/>
            <person name="Stoll D.A."/>
            <person name="Dotsch A."/>
            <person name="Huch M."/>
        </authorList>
    </citation>
    <scope>NUCLEOTIDE SEQUENCE</scope>
    <source>
        <strain evidence="2">DSM 24851</strain>
    </source>
</reference>
<reference evidence="1" key="4">
    <citation type="submission" date="2021-09" db="EMBL/GenBank/DDBJ databases">
        <authorList>
            <person name="Gilroy R."/>
        </authorList>
    </citation>
    <scope>NUCLEOTIDE SEQUENCE</scope>
    <source>
        <strain evidence="1">ChiGjej6B6-11269</strain>
    </source>
</reference>
<keyword evidence="3" id="KW-1185">Reference proteome</keyword>
<protein>
    <submittedName>
        <fullName evidence="2">DUF4160 domain-containing protein</fullName>
    </submittedName>
</protein>
<proteinExistence type="predicted"/>
<evidence type="ECO:0000313" key="3">
    <source>
        <dbReference type="Proteomes" id="UP000269591"/>
    </source>
</evidence>
<dbReference type="Proteomes" id="UP000786989">
    <property type="component" value="Unassembled WGS sequence"/>
</dbReference>
<evidence type="ECO:0000313" key="1">
    <source>
        <dbReference type="EMBL" id="HJF66064.1"/>
    </source>
</evidence>
<accession>A0A3N0AUM4</accession>
<reference evidence="3" key="1">
    <citation type="submission" date="2018-05" db="EMBL/GenBank/DDBJ databases">
        <title>Genome Sequencing of selected type strains of the family Eggerthellaceae.</title>
        <authorList>
            <person name="Danylec N."/>
            <person name="Stoll D.A."/>
            <person name="Doetsch A."/>
            <person name="Huch M."/>
        </authorList>
    </citation>
    <scope>NUCLEOTIDE SEQUENCE [LARGE SCALE GENOMIC DNA]</scope>
    <source>
        <strain evidence="3">DSM 24851</strain>
    </source>
</reference>
<name>A0A3N0AUM4_9ACTN</name>
<dbReference type="EMBL" id="QIBX01000019">
    <property type="protein sequence ID" value="RNL38249.1"/>
    <property type="molecule type" value="Genomic_DNA"/>
</dbReference>
<sequence length="85" mass="9718">MPTIAIFAGIIIRMYFLSGEHNPPHVHALYGEYAAAIAIKTRSLLDGHLPPGELGKVRRWMEAYEAELLEMWETQQFRRLPALGR</sequence>
<dbReference type="Proteomes" id="UP000269591">
    <property type="component" value="Unassembled WGS sequence"/>
</dbReference>
<dbReference type="Pfam" id="PF13711">
    <property type="entry name" value="DUF4160"/>
    <property type="match status" value="1"/>
</dbReference>
<gene>
    <name evidence="2" type="ORF">DMP06_09490</name>
    <name evidence="1" type="ORF">K8U77_08145</name>
</gene>
<reference evidence="1" key="3">
    <citation type="journal article" date="2021" name="PeerJ">
        <title>Extensive microbial diversity within the chicken gut microbiome revealed by metagenomics and culture.</title>
        <authorList>
            <person name="Gilroy R."/>
            <person name="Ravi A."/>
            <person name="Getino M."/>
            <person name="Pursley I."/>
            <person name="Horton D.L."/>
            <person name="Alikhan N.F."/>
            <person name="Baker D."/>
            <person name="Gharbi K."/>
            <person name="Hall N."/>
            <person name="Watson M."/>
            <person name="Adriaenssens E.M."/>
            <person name="Foster-Nyarko E."/>
            <person name="Jarju S."/>
            <person name="Secka A."/>
            <person name="Antonio M."/>
            <person name="Oren A."/>
            <person name="Chaudhuri R.R."/>
            <person name="La Ragione R."/>
            <person name="Hildebrand F."/>
            <person name="Pallen M.J."/>
        </authorList>
    </citation>
    <scope>NUCLEOTIDE SEQUENCE</scope>
    <source>
        <strain evidence="1">ChiGjej6B6-11269</strain>
    </source>
</reference>